<evidence type="ECO:0000313" key="3">
    <source>
        <dbReference type="Proteomes" id="UP000050301"/>
    </source>
</evidence>
<comment type="caution">
    <text evidence="2">The sequence shown here is derived from an EMBL/GenBank/DDBJ whole genome shotgun (WGS) entry which is preliminary data.</text>
</comment>
<dbReference type="PANTHER" id="PTHR38342:SF1">
    <property type="entry name" value="SLR5037 PROTEIN"/>
    <property type="match status" value="1"/>
</dbReference>
<organism evidence="2 3">
    <name type="scientific">Acidiplasma cupricumulans</name>
    <dbReference type="NCBI Taxonomy" id="312540"/>
    <lineage>
        <taxon>Archaea</taxon>
        <taxon>Methanobacteriati</taxon>
        <taxon>Thermoplasmatota</taxon>
        <taxon>Thermoplasmata</taxon>
        <taxon>Thermoplasmatales</taxon>
        <taxon>Ferroplasmaceae</taxon>
        <taxon>Acidiplasma</taxon>
    </lineage>
</organism>
<accession>A0A0Q0RZ68</accession>
<dbReference type="AlphaFoldDB" id="A0A0Q0RZ68"/>
<dbReference type="InParanoid" id="A0A0Q0RZ68"/>
<evidence type="ECO:0000259" key="1">
    <source>
        <dbReference type="Pfam" id="PF03625"/>
    </source>
</evidence>
<dbReference type="SUPFAM" id="SSF103247">
    <property type="entry name" value="TT1751-like"/>
    <property type="match status" value="1"/>
</dbReference>
<dbReference type="Pfam" id="PF03625">
    <property type="entry name" value="DUF302"/>
    <property type="match status" value="1"/>
</dbReference>
<dbReference type="GeneID" id="84222554"/>
<dbReference type="Gene3D" id="3.30.310.70">
    <property type="entry name" value="TT1751-like domain"/>
    <property type="match status" value="1"/>
</dbReference>
<dbReference type="RefSeq" id="WP_048101455.1">
    <property type="nucleotide sequence ID" value="NZ_LKBH01000093.1"/>
</dbReference>
<dbReference type="CDD" id="cd14797">
    <property type="entry name" value="DUF302"/>
    <property type="match status" value="1"/>
</dbReference>
<gene>
    <name evidence="2" type="ORF">AOG55_05775</name>
</gene>
<dbReference type="PANTHER" id="PTHR38342">
    <property type="entry name" value="SLR5037 PROTEIN"/>
    <property type="match status" value="1"/>
</dbReference>
<sequence>MYSYERTVDKNAEQVFGELHKILKENNWVIMSYIDVKEIFSKMKEKLNPYYILDVCFPPAAVELIRDSIDIGAFIPCKLVLIENDGKTRILMPKPSVFSREYLNSDGKIAEKYESALIELINKI</sequence>
<keyword evidence="3" id="KW-1185">Reference proteome</keyword>
<dbReference type="InterPro" id="IPR035923">
    <property type="entry name" value="TT1751-like_sf"/>
</dbReference>
<feature type="domain" description="DUF302" evidence="1">
    <location>
        <begin position="34"/>
        <end position="95"/>
    </location>
</feature>
<name>A0A0Q0RZ68_9ARCH</name>
<dbReference type="InterPro" id="IPR005180">
    <property type="entry name" value="DUF302"/>
</dbReference>
<reference evidence="2 3" key="1">
    <citation type="submission" date="2015-09" db="EMBL/GenBank/DDBJ databases">
        <title>Heavy metals and arsenic resistance mechanisms in polyextremophilic archaea of the family Ferroplasmaceae.</title>
        <authorList>
            <person name="Bulaev A.G."/>
            <person name="Kanygina A.V."/>
        </authorList>
    </citation>
    <scope>NUCLEOTIDE SEQUENCE [LARGE SCALE GENOMIC DNA]</scope>
    <source>
        <strain evidence="2 3">BH2</strain>
    </source>
</reference>
<dbReference type="Proteomes" id="UP000050301">
    <property type="component" value="Unassembled WGS sequence"/>
</dbReference>
<protein>
    <recommendedName>
        <fullName evidence="1">DUF302 domain-containing protein</fullName>
    </recommendedName>
</protein>
<proteinExistence type="predicted"/>
<dbReference type="PIRSF" id="PIRSF021774">
    <property type="entry name" value="UCP021774"/>
    <property type="match status" value="1"/>
</dbReference>
<dbReference type="EMBL" id="LKBH01000093">
    <property type="protein sequence ID" value="KQB35801.1"/>
    <property type="molecule type" value="Genomic_DNA"/>
</dbReference>
<dbReference type="InterPro" id="IPR016796">
    <property type="entry name" value="UCP021774"/>
</dbReference>
<evidence type="ECO:0000313" key="2">
    <source>
        <dbReference type="EMBL" id="KQB35801.1"/>
    </source>
</evidence>